<dbReference type="Pfam" id="PF00169">
    <property type="entry name" value="PH"/>
    <property type="match status" value="1"/>
</dbReference>
<feature type="region of interest" description="Disordered" evidence="7">
    <location>
        <begin position="240"/>
        <end position="301"/>
    </location>
</feature>
<feature type="compositionally biased region" description="Basic and acidic residues" evidence="7">
    <location>
        <begin position="548"/>
        <end position="561"/>
    </location>
</feature>
<evidence type="ECO:0000256" key="6">
    <source>
        <dbReference type="SAM" id="Coils"/>
    </source>
</evidence>
<feature type="compositionally biased region" description="Basic and acidic residues" evidence="7">
    <location>
        <begin position="100"/>
        <end position="110"/>
    </location>
</feature>
<dbReference type="VGNC" id="VGNC:69610">
    <property type="gene designation" value="ANLN"/>
</dbReference>
<dbReference type="GeneTree" id="ENSGT00390000008749"/>
<dbReference type="InterPro" id="IPR037840">
    <property type="entry name" value="PH_Anillin"/>
</dbReference>
<reference evidence="9" key="2">
    <citation type="submission" date="2019-01" db="EMBL/GenBank/DDBJ databases">
        <authorList>
            <person name="Graves T."/>
            <person name="Eichler E.E."/>
            <person name="Wilson R.K."/>
        </authorList>
    </citation>
    <scope>NUCLEOTIDE SEQUENCE [LARGE SCALE GENOMIC DNA]</scope>
    <source>
        <strain evidence="9">17573</strain>
    </source>
</reference>
<dbReference type="ExpressionAtlas" id="A0A1D5RIH7">
    <property type="expression patterns" value="baseline"/>
</dbReference>
<name>A0A1D5RIH7_MACMU</name>
<feature type="coiled-coil region" evidence="6">
    <location>
        <begin position="490"/>
        <end position="517"/>
    </location>
</feature>
<protein>
    <recommendedName>
        <fullName evidence="5">Anillin</fullName>
    </recommendedName>
</protein>
<dbReference type="Pfam" id="PF08174">
    <property type="entry name" value="Anillin"/>
    <property type="match status" value="1"/>
</dbReference>
<dbReference type="InterPro" id="IPR012966">
    <property type="entry name" value="AHD"/>
</dbReference>
<evidence type="ECO:0000313" key="10">
    <source>
        <dbReference type="Proteomes" id="UP000006718"/>
    </source>
</evidence>
<comment type="subunit">
    <text evidence="4">Interacts with F-actin. Interacts with CD2AP. May interact with RHOA. Interacts with FZR1/CDH1 during mitotic exit.</text>
</comment>
<comment type="subcellular location">
    <subcellularLocation>
        <location evidence="2">Cell projection</location>
        <location evidence="2">Bleb</location>
    </subcellularLocation>
</comment>
<evidence type="ECO:0000256" key="2">
    <source>
        <dbReference type="ARBA" id="ARBA00043945"/>
    </source>
</evidence>
<dbReference type="PANTHER" id="PTHR21538">
    <property type="entry name" value="ANILLIN/RHOTEKIN RTKN"/>
    <property type="match status" value="1"/>
</dbReference>
<feature type="compositionally biased region" description="Basic and acidic residues" evidence="7">
    <location>
        <begin position="571"/>
        <end position="581"/>
    </location>
</feature>
<comment type="function">
    <text evidence="3">Required for cytokinesis. Essential for the structural integrity of the cleavage furrow and for completion of cleavage furrow ingression. Plays a role in bleb assembly during metaphase and anaphase of mitosis. May play a significant role in podocyte cell migration.</text>
</comment>
<proteinExistence type="predicted"/>
<evidence type="ECO:0000256" key="1">
    <source>
        <dbReference type="ARBA" id="ARBA00023054"/>
    </source>
</evidence>
<accession>A0A1D5RIH7</accession>
<feature type="compositionally biased region" description="Low complexity" evidence="7">
    <location>
        <begin position="240"/>
        <end position="257"/>
    </location>
</feature>
<dbReference type="InterPro" id="IPR011993">
    <property type="entry name" value="PH-like_dom_sf"/>
</dbReference>
<dbReference type="InterPro" id="IPR051364">
    <property type="entry name" value="Cytokinesis/Rho-signaling"/>
</dbReference>
<evidence type="ECO:0000259" key="8">
    <source>
        <dbReference type="PROSITE" id="PS50003"/>
    </source>
</evidence>
<feature type="region of interest" description="Disordered" evidence="7">
    <location>
        <begin position="547"/>
        <end position="581"/>
    </location>
</feature>
<dbReference type="InterPro" id="IPR031970">
    <property type="entry name" value="Anillin_N"/>
</dbReference>
<dbReference type="Proteomes" id="UP000006718">
    <property type="component" value="Chromosome 3"/>
</dbReference>
<organism evidence="9 10">
    <name type="scientific">Macaca mulatta</name>
    <name type="common">Rhesus macaque</name>
    <dbReference type="NCBI Taxonomy" id="9544"/>
    <lineage>
        <taxon>Eukaryota</taxon>
        <taxon>Metazoa</taxon>
        <taxon>Chordata</taxon>
        <taxon>Craniata</taxon>
        <taxon>Vertebrata</taxon>
        <taxon>Euteleostomi</taxon>
        <taxon>Mammalia</taxon>
        <taxon>Eutheria</taxon>
        <taxon>Euarchontoglires</taxon>
        <taxon>Primates</taxon>
        <taxon>Haplorrhini</taxon>
        <taxon>Catarrhini</taxon>
        <taxon>Cercopithecidae</taxon>
        <taxon>Cercopithecinae</taxon>
        <taxon>Macaca</taxon>
    </lineage>
</organism>
<evidence type="ECO:0000256" key="5">
    <source>
        <dbReference type="ARBA" id="ARBA00071355"/>
    </source>
</evidence>
<dbReference type="CDD" id="cd01263">
    <property type="entry name" value="PH_anillin"/>
    <property type="match status" value="1"/>
</dbReference>
<feature type="region of interest" description="Disordered" evidence="7">
    <location>
        <begin position="87"/>
        <end position="147"/>
    </location>
</feature>
<dbReference type="Pfam" id="PF16018">
    <property type="entry name" value="Anillin_N"/>
    <property type="match status" value="1"/>
</dbReference>
<gene>
    <name evidence="9 11" type="primary">ANLN</name>
</gene>
<dbReference type="Bgee" id="ENSMMUG00000021186">
    <property type="expression patterns" value="Expressed in Ammon's horn and 18 other cell types or tissues"/>
</dbReference>
<sequence>MSFFLFFNVEKSCTKPSPSKKRCSDNTEVEVSNLENKQPVESSSAKSCSPSPVSPQVQPQAADTVNDSVAVPASLLGMRRGLNSRLEATAASSVKTRMQKLAEQRRRWDNDDMTDDIPESSLFSPMPSEEKAASPPKPPLSNASAAPVGRRGRLANLAATICSWEDDVNHSFAKQNSVQEQPGTTCLSKFSSASGASARINSSSVKQEATCCSQRDGDGSLNKAPSSSADDAALVNASISSSVKPTSSPVKSTTSITDAKSCEGQNPELPKTPISPLKTEVSKPIVKSTLPQTVPSKGELNREICLQSQSKDKSTTPGGAGIKPFLERFGERCQEHSKESPARSTPHRTPIITPNTKAIQERLFKQDTSSSTTHLAQQLKQETHCQSTPLKKHQGVSKTQSLPVTEKVTENQTPAKISSTEPTGFTECKMTKSSPLKITLFLEEDKSLKVTSDPKVEQKIDVIREIEMSADNDDDINSSKVINDIFSDVLEEGELDVEKSQEEMDQALAESSEEQEDALNISSMSLLAPLAQTVGVISPESLVSTPRLELKDTSRSDESPKPGKFQRTRVPRAESGDSLGSEDRDLLYSIDAYRSQRFKETERPSIKQVIVRKEDVTSKLDEKNNAFPCQVNIKQKMQELNNEINMQQTVIYQASQALNCCVDEEHGKGSLEEAEAERLLLIATEKRTLLIDELNKLKNEGPQRKNKASPVSQSEFMPSKGSVTLSEIRLPLKADFVCSTIQKPDAANYYYLIILKAGAENMVATPLASTSNSLNGDALTFTTTFTLQDVSNDFEINIEVYSLVQKKDPSGLDKKKKTSKSKAITPKRLLTSITTKSNIASSVMASPGGLNAVRTSNFALVGSYTLSLSSVGNTKFVLDKVPFLSSLEGHIYLKIKCQVNSSVEERGFLTIFEDVSGFGAWHRRWCVLSGNCISYWTYPDDEKRKNPIGRINLANCTSRQIEPANREFCARRNTFELITVRPQREDDRETLVSQCRDTLCVTKNWLSADTKEERDLWMQKLNQVLVDIRLWQPDACYKPIGKP</sequence>
<dbReference type="PANTHER" id="PTHR21538:SF27">
    <property type="entry name" value="ANILLIN"/>
    <property type="match status" value="1"/>
</dbReference>
<evidence type="ECO:0000313" key="9">
    <source>
        <dbReference type="Ensembl" id="ENSMMUP00000060121.2"/>
    </source>
</evidence>
<dbReference type="SMR" id="A0A1D5RIH7"/>
<reference evidence="9" key="3">
    <citation type="submission" date="2025-08" db="UniProtKB">
        <authorList>
            <consortium name="Ensembl"/>
        </authorList>
    </citation>
    <scope>IDENTIFICATION</scope>
    <source>
        <strain evidence="9">17573</strain>
    </source>
</reference>
<reference evidence="9" key="4">
    <citation type="submission" date="2025-09" db="UniProtKB">
        <authorList>
            <consortium name="Ensembl"/>
        </authorList>
    </citation>
    <scope>IDENTIFICATION</scope>
    <source>
        <strain evidence="9">17573</strain>
    </source>
</reference>
<dbReference type="Ensembl" id="ENSMMUT00000074714.2">
    <property type="protein sequence ID" value="ENSMMUP00000060121.2"/>
    <property type="gene ID" value="ENSMMUG00000021186.4"/>
</dbReference>
<dbReference type="Gene3D" id="2.30.29.30">
    <property type="entry name" value="Pleckstrin-homology domain (PH domain)/Phosphotyrosine-binding domain (PTB)"/>
    <property type="match status" value="1"/>
</dbReference>
<evidence type="ECO:0000256" key="7">
    <source>
        <dbReference type="SAM" id="MobiDB-lite"/>
    </source>
</evidence>
<evidence type="ECO:0000256" key="4">
    <source>
        <dbReference type="ARBA" id="ARBA00065617"/>
    </source>
</evidence>
<dbReference type="SUPFAM" id="SSF50729">
    <property type="entry name" value="PH domain-like"/>
    <property type="match status" value="1"/>
</dbReference>
<dbReference type="FunFam" id="2.30.29.30:FF:000111">
    <property type="entry name" value="anillin isoform X1"/>
    <property type="match status" value="1"/>
</dbReference>
<dbReference type="GO" id="GO:0032059">
    <property type="term" value="C:bleb"/>
    <property type="evidence" value="ECO:0007669"/>
    <property type="project" value="UniProtKB-SubCell"/>
</dbReference>
<dbReference type="InterPro" id="IPR001849">
    <property type="entry name" value="PH_domain"/>
</dbReference>
<feature type="region of interest" description="Disordered" evidence="7">
    <location>
        <begin position="13"/>
        <end position="66"/>
    </location>
</feature>
<dbReference type="VEuPathDB" id="HostDB:ENSMMUG00000021186"/>
<dbReference type="AlphaFoldDB" id="A0A1D5RIH7"/>
<reference evidence="10" key="1">
    <citation type="journal article" date="2007" name="Science">
        <title>Evolutionary and biomedical insights from the rhesus macaque genome.</title>
        <authorList>
            <person name="Gibbs R.A."/>
            <person name="Rogers J."/>
            <person name="Katze M.G."/>
            <person name="Bumgarner R."/>
            <person name="Weinstock G.M."/>
            <person name="Mardis E.R."/>
            <person name="Remington K.A."/>
            <person name="Strausberg R.L."/>
            <person name="Venter J.C."/>
            <person name="Wilson R.K."/>
            <person name="Batzer M.A."/>
            <person name="Bustamante C.D."/>
            <person name="Eichler E.E."/>
            <person name="Hahn M.W."/>
            <person name="Hardison R.C."/>
            <person name="Makova K.D."/>
            <person name="Miller W."/>
            <person name="Milosavljevic A."/>
            <person name="Palermo R.E."/>
            <person name="Siepel A."/>
            <person name="Sikela J.M."/>
            <person name="Attaway T."/>
            <person name="Bell S."/>
            <person name="Bernard K.E."/>
            <person name="Buhay C.J."/>
            <person name="Chandrabose M.N."/>
            <person name="Dao M."/>
            <person name="Davis C."/>
            <person name="Delehaunty K.D."/>
            <person name="Ding Y."/>
            <person name="Dinh H.H."/>
            <person name="Dugan-Rocha S."/>
            <person name="Fulton L.A."/>
            <person name="Gabisi R.A."/>
            <person name="Garner T.T."/>
            <person name="Godfrey J."/>
            <person name="Hawes A.C."/>
            <person name="Hernandez J."/>
            <person name="Hines S."/>
            <person name="Holder M."/>
            <person name="Hume J."/>
            <person name="Jhangiani S.N."/>
            <person name="Joshi V."/>
            <person name="Khan Z.M."/>
            <person name="Kirkness E.F."/>
            <person name="Cree A."/>
            <person name="Fowler R.G."/>
            <person name="Lee S."/>
            <person name="Lewis L.R."/>
            <person name="Li Z."/>
            <person name="Liu Y.-S."/>
            <person name="Moore S.M."/>
            <person name="Muzny D."/>
            <person name="Nazareth L.V."/>
            <person name="Ngo D.N."/>
            <person name="Okwuonu G.O."/>
            <person name="Pai G."/>
            <person name="Parker D."/>
            <person name="Paul H.A."/>
            <person name="Pfannkoch C."/>
            <person name="Pohl C.S."/>
            <person name="Rogers Y.-H.C."/>
            <person name="Ruiz S.J."/>
            <person name="Sabo A."/>
            <person name="Santibanez J."/>
            <person name="Schneider B.W."/>
            <person name="Smith S.M."/>
            <person name="Sodergren E."/>
            <person name="Svatek A.F."/>
            <person name="Utterback T.R."/>
            <person name="Vattathil S."/>
            <person name="Warren W."/>
            <person name="White C.S."/>
            <person name="Chinwalla A.T."/>
            <person name="Feng Y."/>
            <person name="Halpern A.L."/>
            <person name="Hillier L.W."/>
            <person name="Huang X."/>
            <person name="Minx P."/>
            <person name="Nelson J.O."/>
            <person name="Pepin K.H."/>
            <person name="Qin X."/>
            <person name="Sutton G.G."/>
            <person name="Venter E."/>
            <person name="Walenz B.P."/>
            <person name="Wallis J.W."/>
            <person name="Worley K.C."/>
            <person name="Yang S.-P."/>
            <person name="Jones S.M."/>
            <person name="Marra M.A."/>
            <person name="Rocchi M."/>
            <person name="Schein J.E."/>
            <person name="Baertsch R."/>
            <person name="Clarke L."/>
            <person name="Csuros M."/>
            <person name="Glasscock J."/>
            <person name="Harris R.A."/>
            <person name="Havlak P."/>
            <person name="Jackson A.R."/>
            <person name="Jiang H."/>
            <person name="Liu Y."/>
            <person name="Messina D.N."/>
            <person name="Shen Y."/>
            <person name="Song H.X.-Z."/>
            <person name="Wylie T."/>
            <person name="Zhang L."/>
            <person name="Birney E."/>
            <person name="Han K."/>
            <person name="Konkel M.K."/>
            <person name="Lee J."/>
            <person name="Smit A.F.A."/>
            <person name="Ullmer B."/>
            <person name="Wang H."/>
            <person name="Xing J."/>
            <person name="Burhans R."/>
            <person name="Cheng Z."/>
            <person name="Karro J.E."/>
            <person name="Ma J."/>
            <person name="Raney B."/>
            <person name="She X."/>
            <person name="Cox M.J."/>
            <person name="Demuth J.P."/>
            <person name="Dumas L.J."/>
            <person name="Han S.-G."/>
            <person name="Hopkins J."/>
            <person name="Karimpour-Fard A."/>
            <person name="Kim Y.H."/>
            <person name="Pollack J.R."/>
            <person name="Vinar T."/>
            <person name="Addo-Quaye C."/>
            <person name="Degenhardt J."/>
            <person name="Denby A."/>
            <person name="Hubisz M.J."/>
            <person name="Indap A."/>
            <person name="Kosiol C."/>
            <person name="Lahn B.T."/>
            <person name="Lawson H.A."/>
            <person name="Marklein A."/>
            <person name="Nielsen R."/>
            <person name="Vallender E.J."/>
            <person name="Clark A.G."/>
            <person name="Ferguson B."/>
            <person name="Hernandez R.D."/>
            <person name="Hirani K."/>
            <person name="Kehrer-Sawatzki H."/>
            <person name="Kolb J."/>
            <person name="Patil S."/>
            <person name="Pu L.-L."/>
            <person name="Ren Y."/>
            <person name="Smith D.G."/>
            <person name="Wheeler D.A."/>
            <person name="Schenck I."/>
            <person name="Ball E.V."/>
            <person name="Chen R."/>
            <person name="Cooper D.N."/>
            <person name="Giardine B."/>
            <person name="Hsu F."/>
            <person name="Kent W.J."/>
            <person name="Lesk A."/>
            <person name="Nelson D.L."/>
            <person name="O'brien W.E."/>
            <person name="Pruefer K."/>
            <person name="Stenson P.D."/>
            <person name="Wallace J.C."/>
            <person name="Ke H."/>
            <person name="Liu X.-M."/>
            <person name="Wang P."/>
            <person name="Xiang A.P."/>
            <person name="Yang F."/>
            <person name="Barber G.P."/>
            <person name="Haussler D."/>
            <person name="Karolchik D."/>
            <person name="Kern A.D."/>
            <person name="Kuhn R.M."/>
            <person name="Smith K.E."/>
            <person name="Zwieg A.S."/>
        </authorList>
    </citation>
    <scope>NUCLEOTIDE SEQUENCE [LARGE SCALE GENOMIC DNA]</scope>
    <source>
        <strain evidence="10">17573</strain>
    </source>
</reference>
<evidence type="ECO:0000313" key="11">
    <source>
        <dbReference type="VGNC" id="VGNC:69610"/>
    </source>
</evidence>
<keyword evidence="1 6" id="KW-0175">Coiled coil</keyword>
<keyword evidence="10" id="KW-1185">Reference proteome</keyword>
<evidence type="ECO:0000256" key="3">
    <source>
        <dbReference type="ARBA" id="ARBA00057106"/>
    </source>
</evidence>
<dbReference type="PROSITE" id="PS50003">
    <property type="entry name" value="PH_DOMAIN"/>
    <property type="match status" value="1"/>
</dbReference>
<feature type="domain" description="PH" evidence="8">
    <location>
        <begin position="902"/>
        <end position="1026"/>
    </location>
</feature>
<dbReference type="SMART" id="SM00233">
    <property type="entry name" value="PH"/>
    <property type="match status" value="1"/>
</dbReference>
<feature type="compositionally biased region" description="Low complexity" evidence="7">
    <location>
        <begin position="39"/>
        <end position="60"/>
    </location>
</feature>